<sequence length="406" mass="44881">MLRLVHEMNSNWLKRVSTVGAVLVMLVAFGQFPELVKAENCSSLAECTQLQQQLKLRQLAADASYKQNSNQASNLRGVVQDIQGDIYYTEGRIANTESQIALAEKILSQLSADIIKRQDRMAEAYVSLYEMSRTSPTGIVFSSSINDALIQAQYLQSIQTQLQAQLVSLKESQDQRETQRQGLEAQRRTLSTDRLALSNKKSQQTYLLSVAQSNASYYKGLSKEIQQNIAEVERKMSVLIAQASWGSDIVSVQQGSWYFSQLDPAYSSTRLGNSPYTVGQYGCLITSIAMVSTFNGKRVTPSQIARYPGNFDYGGYLTKLPPSPTSFSTFSTSPINWATVNSELDSGFPVMVSIYIPAVGVINGDGSSHFIVLYGRSSGKYIMHDPLGPGRSYAANQVRSMIITRK</sequence>
<organism evidence="2 3">
    <name type="scientific">Candidatus Berkelbacteria bacterium RIFCSPLOWO2_01_FULL_50_28</name>
    <dbReference type="NCBI Taxonomy" id="1797471"/>
    <lineage>
        <taxon>Bacteria</taxon>
        <taxon>Candidatus Berkelbacteria</taxon>
    </lineage>
</organism>
<dbReference type="AlphaFoldDB" id="A0A1F5ECU0"/>
<accession>A0A1F5ECU0</accession>
<gene>
    <name evidence="2" type="ORF">A3A71_03435</name>
</gene>
<dbReference type="Gene3D" id="6.10.250.3150">
    <property type="match status" value="1"/>
</dbReference>
<comment type="caution">
    <text evidence="2">The sequence shown here is derived from an EMBL/GenBank/DDBJ whole genome shotgun (WGS) entry which is preliminary data.</text>
</comment>
<proteinExistence type="predicted"/>
<dbReference type="STRING" id="1797471.A3A71_03435"/>
<evidence type="ECO:0000313" key="2">
    <source>
        <dbReference type="EMBL" id="OGD65110.1"/>
    </source>
</evidence>
<dbReference type="EMBL" id="MEZX01000001">
    <property type="protein sequence ID" value="OGD65110.1"/>
    <property type="molecule type" value="Genomic_DNA"/>
</dbReference>
<name>A0A1F5ECU0_9BACT</name>
<reference evidence="2 3" key="1">
    <citation type="journal article" date="2016" name="Nat. Commun.">
        <title>Thousands of microbial genomes shed light on interconnected biogeochemical processes in an aquifer system.</title>
        <authorList>
            <person name="Anantharaman K."/>
            <person name="Brown C.T."/>
            <person name="Hug L.A."/>
            <person name="Sharon I."/>
            <person name="Castelle C.J."/>
            <person name="Probst A.J."/>
            <person name="Thomas B.C."/>
            <person name="Singh A."/>
            <person name="Wilkins M.J."/>
            <person name="Karaoz U."/>
            <person name="Brodie E.L."/>
            <person name="Williams K.H."/>
            <person name="Hubbard S.S."/>
            <person name="Banfield J.F."/>
        </authorList>
    </citation>
    <scope>NUCLEOTIDE SEQUENCE [LARGE SCALE GENOMIC DNA]</scope>
</reference>
<evidence type="ECO:0000259" key="1">
    <source>
        <dbReference type="Pfam" id="PF13529"/>
    </source>
</evidence>
<feature type="domain" description="Peptidase C39-like" evidence="1">
    <location>
        <begin position="258"/>
        <end position="386"/>
    </location>
</feature>
<evidence type="ECO:0000313" key="3">
    <source>
        <dbReference type="Proteomes" id="UP000177481"/>
    </source>
</evidence>
<dbReference type="Proteomes" id="UP000177481">
    <property type="component" value="Unassembled WGS sequence"/>
</dbReference>
<dbReference type="Gene3D" id="3.90.70.10">
    <property type="entry name" value="Cysteine proteinases"/>
    <property type="match status" value="1"/>
</dbReference>
<protein>
    <recommendedName>
        <fullName evidence="1">Peptidase C39-like domain-containing protein</fullName>
    </recommendedName>
</protein>
<dbReference type="InterPro" id="IPR039564">
    <property type="entry name" value="Peptidase_C39-like"/>
</dbReference>
<dbReference type="Pfam" id="PF13529">
    <property type="entry name" value="Peptidase_C39_2"/>
    <property type="match status" value="1"/>
</dbReference>